<feature type="domain" description="C2H2-type" evidence="10">
    <location>
        <begin position="259"/>
        <end position="287"/>
    </location>
</feature>
<evidence type="ECO:0000256" key="3">
    <source>
        <dbReference type="ARBA" id="ARBA00022737"/>
    </source>
</evidence>
<dbReference type="OrthoDB" id="40579at2759"/>
<reference evidence="11" key="1">
    <citation type="submission" date="2021-06" db="EMBL/GenBank/DDBJ databases">
        <authorList>
            <person name="Hodson N. C."/>
            <person name="Mongue J. A."/>
            <person name="Jaron S. K."/>
        </authorList>
    </citation>
    <scope>NUCLEOTIDE SEQUENCE</scope>
</reference>
<feature type="domain" description="C2H2-type" evidence="10">
    <location>
        <begin position="337"/>
        <end position="365"/>
    </location>
</feature>
<evidence type="ECO:0000256" key="5">
    <source>
        <dbReference type="ARBA" id="ARBA00022833"/>
    </source>
</evidence>
<comment type="caution">
    <text evidence="11">The sequence shown here is derived from an EMBL/GenBank/DDBJ whole genome shotgun (WGS) entry which is preliminary data.</text>
</comment>
<accession>A0A8J2IZA9</accession>
<evidence type="ECO:0000256" key="1">
    <source>
        <dbReference type="ARBA" id="ARBA00004123"/>
    </source>
</evidence>
<feature type="region of interest" description="Disordered" evidence="9">
    <location>
        <begin position="283"/>
        <end position="313"/>
    </location>
</feature>
<evidence type="ECO:0000313" key="12">
    <source>
        <dbReference type="Proteomes" id="UP000708208"/>
    </source>
</evidence>
<evidence type="ECO:0000256" key="7">
    <source>
        <dbReference type="ARBA" id="ARBA00037948"/>
    </source>
</evidence>
<keyword evidence="4 8" id="KW-0863">Zinc-finger</keyword>
<keyword evidence="6" id="KW-0539">Nucleus</keyword>
<dbReference type="PANTHER" id="PTHR24388">
    <property type="entry name" value="ZINC FINGER PROTEIN"/>
    <property type="match status" value="1"/>
</dbReference>
<feature type="non-terminal residue" evidence="11">
    <location>
        <position position="1"/>
    </location>
</feature>
<sequence>MCSTFVHTKQAGKFAFIFSDIQPEMEKVRNQPRSTTRYTCDYHMCGKSYVTKYALQHHTYVHTNLQPYRCPYCRLSFVSRHTKYNHIQKEHGQLHQETQINAKLQAMAESAVTKVSGNNREVNSARLSSSVTSNPFRIPLNPGQCPFCLNIYKHKFAVKVHISKMHRERFREYLQYYNDDPEFDNCTNVLVVSTPPQSSPPVSKEVMMETSQNRVKEGKADIQETFKPWFTSVSTIEDATIVANQLHIRDIPEPIGDLMLCHFCNEKFYNIKYLHWHIRNEHTSHRDEPDDNVSSAMTSVSERPLGPTQSNSPSGFQYNTVLGKFKARVQLGYEKPFQCFLCHHRFLDRSYLQSHMSLFHKKDDSVIIGTVSPGVMKMARRSSYKMTAPGNQNDRSQNNSIFSSITNPCTKEYYSGTTAEDRAKRYESRKAKLELGVGNNKSLTSAHCNVAANVTSTRKNNKAGLNRSYSPSIIASVKIVPLTVAGETITTDNGVVHCIPCGKIFYELALFKNHWNTEHKKFQNDTCGKSLLAANDMNQSHPKQSLQSNLNVLEENHKKIISSQWSRRYKNEETETVI</sequence>
<evidence type="ECO:0000256" key="4">
    <source>
        <dbReference type="ARBA" id="ARBA00022771"/>
    </source>
</evidence>
<feature type="compositionally biased region" description="Polar residues" evidence="9">
    <location>
        <begin position="292"/>
        <end position="313"/>
    </location>
</feature>
<dbReference type="EMBL" id="CAJVCH010004230">
    <property type="protein sequence ID" value="CAG7652301.1"/>
    <property type="molecule type" value="Genomic_DNA"/>
</dbReference>
<dbReference type="SMART" id="SM00355">
    <property type="entry name" value="ZnF_C2H2"/>
    <property type="match status" value="6"/>
</dbReference>
<dbReference type="PROSITE" id="PS50157">
    <property type="entry name" value="ZINC_FINGER_C2H2_2"/>
    <property type="match status" value="3"/>
</dbReference>
<keyword evidence="2" id="KW-0479">Metal-binding</keyword>
<protein>
    <recommendedName>
        <fullName evidence="10">C2H2-type domain-containing protein</fullName>
    </recommendedName>
</protein>
<feature type="domain" description="C2H2-type" evidence="10">
    <location>
        <begin position="38"/>
        <end position="67"/>
    </location>
</feature>
<gene>
    <name evidence="11" type="ORF">AFUS01_LOCUS790</name>
</gene>
<dbReference type="PROSITE" id="PS00028">
    <property type="entry name" value="ZINC_FINGER_C2H2_1"/>
    <property type="match status" value="5"/>
</dbReference>
<proteinExistence type="inferred from homology"/>
<comment type="similarity">
    <text evidence="7">Belongs to the snail C2H2-type zinc-finger protein family.</text>
</comment>
<dbReference type="GO" id="GO:0000978">
    <property type="term" value="F:RNA polymerase II cis-regulatory region sequence-specific DNA binding"/>
    <property type="evidence" value="ECO:0007669"/>
    <property type="project" value="TreeGrafter"/>
</dbReference>
<evidence type="ECO:0000256" key="8">
    <source>
        <dbReference type="PROSITE-ProRule" id="PRU00042"/>
    </source>
</evidence>
<dbReference type="Pfam" id="PF00096">
    <property type="entry name" value="zf-C2H2"/>
    <property type="match status" value="1"/>
</dbReference>
<evidence type="ECO:0000259" key="10">
    <source>
        <dbReference type="PROSITE" id="PS50157"/>
    </source>
</evidence>
<name>A0A8J2IZA9_9HEXA</name>
<comment type="subcellular location">
    <subcellularLocation>
        <location evidence="1">Nucleus</location>
    </subcellularLocation>
</comment>
<dbReference type="GO" id="GO:0008270">
    <property type="term" value="F:zinc ion binding"/>
    <property type="evidence" value="ECO:0007669"/>
    <property type="project" value="UniProtKB-KW"/>
</dbReference>
<keyword evidence="5" id="KW-0862">Zinc</keyword>
<dbReference type="AlphaFoldDB" id="A0A8J2IZA9"/>
<dbReference type="PANTHER" id="PTHR24388:SF54">
    <property type="entry name" value="PROTEIN ESCARGOT"/>
    <property type="match status" value="1"/>
</dbReference>
<organism evidence="11 12">
    <name type="scientific">Allacma fusca</name>
    <dbReference type="NCBI Taxonomy" id="39272"/>
    <lineage>
        <taxon>Eukaryota</taxon>
        <taxon>Metazoa</taxon>
        <taxon>Ecdysozoa</taxon>
        <taxon>Arthropoda</taxon>
        <taxon>Hexapoda</taxon>
        <taxon>Collembola</taxon>
        <taxon>Symphypleona</taxon>
        <taxon>Sminthuridae</taxon>
        <taxon>Allacma</taxon>
    </lineage>
</organism>
<keyword evidence="3" id="KW-0677">Repeat</keyword>
<evidence type="ECO:0000256" key="2">
    <source>
        <dbReference type="ARBA" id="ARBA00022723"/>
    </source>
</evidence>
<dbReference type="GO" id="GO:0005634">
    <property type="term" value="C:nucleus"/>
    <property type="evidence" value="ECO:0007669"/>
    <property type="project" value="UniProtKB-SubCell"/>
</dbReference>
<keyword evidence="12" id="KW-1185">Reference proteome</keyword>
<dbReference type="InterPro" id="IPR013087">
    <property type="entry name" value="Znf_C2H2_type"/>
</dbReference>
<dbReference type="Proteomes" id="UP000708208">
    <property type="component" value="Unassembled WGS sequence"/>
</dbReference>
<evidence type="ECO:0000256" key="6">
    <source>
        <dbReference type="ARBA" id="ARBA00023242"/>
    </source>
</evidence>
<evidence type="ECO:0000313" key="11">
    <source>
        <dbReference type="EMBL" id="CAG7652301.1"/>
    </source>
</evidence>
<dbReference type="InterPro" id="IPR050527">
    <property type="entry name" value="Snail/Krueppel_Znf"/>
</dbReference>
<dbReference type="GO" id="GO:0000981">
    <property type="term" value="F:DNA-binding transcription factor activity, RNA polymerase II-specific"/>
    <property type="evidence" value="ECO:0007669"/>
    <property type="project" value="TreeGrafter"/>
</dbReference>
<evidence type="ECO:0000256" key="9">
    <source>
        <dbReference type="SAM" id="MobiDB-lite"/>
    </source>
</evidence>